<evidence type="ECO:0000313" key="2">
    <source>
        <dbReference type="Proteomes" id="UP000256661"/>
    </source>
</evidence>
<reference evidence="1 2" key="1">
    <citation type="submission" date="2018-08" db="EMBL/GenBank/DDBJ databases">
        <title>Sequencing the genomes of 1000 actinobacteria strains.</title>
        <authorList>
            <person name="Klenk H.-P."/>
        </authorList>
    </citation>
    <scope>NUCLEOTIDE SEQUENCE [LARGE SCALE GENOMIC DNA]</scope>
    <source>
        <strain evidence="1 2">DSM 43927</strain>
    </source>
</reference>
<protein>
    <submittedName>
        <fullName evidence="1">Uncharacterized protein</fullName>
    </submittedName>
</protein>
<dbReference type="EMBL" id="QTTT01000001">
    <property type="protein sequence ID" value="REF00598.1"/>
    <property type="molecule type" value="Genomic_DNA"/>
</dbReference>
<evidence type="ECO:0000313" key="1">
    <source>
        <dbReference type="EMBL" id="REF00598.1"/>
    </source>
</evidence>
<keyword evidence="2" id="KW-1185">Reference proteome</keyword>
<name>A0A3D9SYE6_9ACTN</name>
<comment type="caution">
    <text evidence="1">The sequence shown here is derived from an EMBL/GenBank/DDBJ whole genome shotgun (WGS) entry which is preliminary data.</text>
</comment>
<dbReference type="AlphaFoldDB" id="A0A3D9SYE6"/>
<gene>
    <name evidence="1" type="ORF">DFJ69_6153</name>
</gene>
<dbReference type="RefSeq" id="WP_116025734.1">
    <property type="nucleotide sequence ID" value="NZ_QTTT01000001.1"/>
</dbReference>
<accession>A0A3D9SYE6</accession>
<dbReference type="Proteomes" id="UP000256661">
    <property type="component" value="Unassembled WGS sequence"/>
</dbReference>
<dbReference type="OrthoDB" id="3453856at2"/>
<sequence length="288" mass="32008">MDTTPNPASSPIHLDELEQAALCRRGAYEFLRRYAPTAWTHEHGGKRWHILMPADVARLPEPRRYRVHARQEARRVNMAELFVVCPRTTERAVSGGRLLFDSTHQEAVEMAERPNVLSTAGITPPARHGFVVWQAPAGVGAAEPPGPVVACHWGPLDGGGTWIVWWSDQHAANARYRQQARAEGEEFRNETALGLLTTLGRLLYDTQQQITPCTDEPIEHPQVEPDAPVDTREVDLLHTTLATWELLSGPVDGPTRLTRLDPEPHVAAADRRARLNPALVTYAHTPAL</sequence>
<organism evidence="1 2">
    <name type="scientific">Thermomonospora umbrina</name>
    <dbReference type="NCBI Taxonomy" id="111806"/>
    <lineage>
        <taxon>Bacteria</taxon>
        <taxon>Bacillati</taxon>
        <taxon>Actinomycetota</taxon>
        <taxon>Actinomycetes</taxon>
        <taxon>Streptosporangiales</taxon>
        <taxon>Thermomonosporaceae</taxon>
        <taxon>Thermomonospora</taxon>
    </lineage>
</organism>
<proteinExistence type="predicted"/>